<dbReference type="Proteomes" id="UP000230137">
    <property type="component" value="Unassembled WGS sequence"/>
</dbReference>
<evidence type="ECO:0000256" key="9">
    <source>
        <dbReference type="RuleBase" id="RU003945"/>
    </source>
</evidence>
<evidence type="ECO:0000256" key="1">
    <source>
        <dbReference type="ARBA" id="ARBA00004651"/>
    </source>
</evidence>
<proteinExistence type="inferred from homology"/>
<feature type="transmembrane region" description="Helical" evidence="11">
    <location>
        <begin position="190"/>
        <end position="215"/>
    </location>
</feature>
<evidence type="ECO:0000256" key="4">
    <source>
        <dbReference type="ARBA" id="ARBA00022692"/>
    </source>
</evidence>
<evidence type="ECO:0000259" key="12">
    <source>
        <dbReference type="Pfam" id="PF02096"/>
    </source>
</evidence>
<feature type="transmembrane region" description="Helical" evidence="11">
    <location>
        <begin position="30"/>
        <end position="47"/>
    </location>
</feature>
<dbReference type="InterPro" id="IPR028055">
    <property type="entry name" value="YidC/Oxa/ALB_C"/>
</dbReference>
<comment type="caution">
    <text evidence="13">The sequence shown here is derived from an EMBL/GenBank/DDBJ whole genome shotgun (WGS) entry which is preliminary data.</text>
</comment>
<protein>
    <recommendedName>
        <fullName evidence="12">Membrane insertase YidC/Oxa/ALB C-terminal domain-containing protein</fullName>
    </recommendedName>
</protein>
<keyword evidence="7 11" id="KW-0472">Membrane</keyword>
<keyword evidence="5" id="KW-0653">Protein transport</keyword>
<reference evidence="14" key="1">
    <citation type="submission" date="2017-09" db="EMBL/GenBank/DDBJ databases">
        <title>Depth-based differentiation of microbial function through sediment-hosted aquifers and enrichment of novel symbionts in the deep terrestrial subsurface.</title>
        <authorList>
            <person name="Probst A.J."/>
            <person name="Ladd B."/>
            <person name="Jarett J.K."/>
            <person name="Geller-Mcgrath D.E."/>
            <person name="Sieber C.M.K."/>
            <person name="Emerson J.B."/>
            <person name="Anantharaman K."/>
            <person name="Thomas B.C."/>
            <person name="Malmstrom R."/>
            <person name="Stieglmeier M."/>
            <person name="Klingl A."/>
            <person name="Woyke T."/>
            <person name="Ryan C.M."/>
            <person name="Banfield J.F."/>
        </authorList>
    </citation>
    <scope>NUCLEOTIDE SEQUENCE [LARGE SCALE GENOMIC DNA]</scope>
</reference>
<dbReference type="InterPro" id="IPR001708">
    <property type="entry name" value="YidC/ALB3/OXA1/COX18"/>
</dbReference>
<evidence type="ECO:0000256" key="3">
    <source>
        <dbReference type="ARBA" id="ARBA00022475"/>
    </source>
</evidence>
<evidence type="ECO:0000313" key="13">
    <source>
        <dbReference type="EMBL" id="PJA20400.1"/>
    </source>
</evidence>
<dbReference type="GO" id="GO:0005886">
    <property type="term" value="C:plasma membrane"/>
    <property type="evidence" value="ECO:0007669"/>
    <property type="project" value="UniProtKB-SubCell"/>
</dbReference>
<dbReference type="GO" id="GO:0051205">
    <property type="term" value="P:protein insertion into membrane"/>
    <property type="evidence" value="ECO:0007669"/>
    <property type="project" value="TreeGrafter"/>
</dbReference>
<dbReference type="GO" id="GO:0032977">
    <property type="term" value="F:membrane insertase activity"/>
    <property type="evidence" value="ECO:0007669"/>
    <property type="project" value="InterPro"/>
</dbReference>
<dbReference type="Pfam" id="PF02096">
    <property type="entry name" value="60KD_IMP"/>
    <property type="match status" value="1"/>
</dbReference>
<feature type="transmembrane region" description="Helical" evidence="11">
    <location>
        <begin position="7"/>
        <end position="24"/>
    </location>
</feature>
<organism evidence="13 14">
    <name type="scientific">Candidatus Berkelbacteria bacterium CG_4_10_14_0_2_um_filter_35_9_33_12</name>
    <dbReference type="NCBI Taxonomy" id="1974499"/>
    <lineage>
        <taxon>Bacteria</taxon>
        <taxon>Candidatus Berkelbacteria</taxon>
    </lineage>
</organism>
<feature type="coiled-coil region" evidence="10">
    <location>
        <begin position="58"/>
        <end position="85"/>
    </location>
</feature>
<keyword evidence="10" id="KW-0175">Coiled coil</keyword>
<dbReference type="PANTHER" id="PTHR12428">
    <property type="entry name" value="OXA1"/>
    <property type="match status" value="1"/>
</dbReference>
<accession>A0A2M7W418</accession>
<evidence type="ECO:0000256" key="2">
    <source>
        <dbReference type="ARBA" id="ARBA00022448"/>
    </source>
</evidence>
<dbReference type="AlphaFoldDB" id="A0A2M7W418"/>
<evidence type="ECO:0000256" key="10">
    <source>
        <dbReference type="SAM" id="Coils"/>
    </source>
</evidence>
<evidence type="ECO:0000313" key="14">
    <source>
        <dbReference type="Proteomes" id="UP000230137"/>
    </source>
</evidence>
<gene>
    <name evidence="13" type="ORF">COX60_01695</name>
</gene>
<sequence>MKYFLKIVLYNPLYNLLIGLTLIIPGHSVGWAIIIITILIRLFLLIPSSKSIHQQKKIQEIQPQLQKLKEEYKDDQKKLTQKTLALYKKYKINPIGSCLPLLIQVPILIILYQVFIRGLSTASFNSLYPFISQPESLNTIFFGLDLTKPDLWVLPILAGVSQFFQSWQLQPKVKNQSVANDPSTMMMKQMMHVFPVITVLISRSLPSALPIYWVVSTLFSIIQQQSILSKKTKEITSNVVVEMDGNKEVKKESETFKSKKGTTITIRKKS</sequence>
<keyword evidence="8" id="KW-0143">Chaperone</keyword>
<feature type="transmembrane region" description="Helical" evidence="11">
    <location>
        <begin position="98"/>
        <end position="116"/>
    </location>
</feature>
<dbReference type="GO" id="GO:0015031">
    <property type="term" value="P:protein transport"/>
    <property type="evidence" value="ECO:0007669"/>
    <property type="project" value="UniProtKB-KW"/>
</dbReference>
<feature type="domain" description="Membrane insertase YidC/Oxa/ALB C-terminal" evidence="12">
    <location>
        <begin position="30"/>
        <end position="227"/>
    </location>
</feature>
<dbReference type="InterPro" id="IPR047196">
    <property type="entry name" value="YidC_ALB_C"/>
</dbReference>
<dbReference type="CDD" id="cd20070">
    <property type="entry name" value="5TM_YidC_Alb3"/>
    <property type="match status" value="1"/>
</dbReference>
<keyword evidence="4 9" id="KW-0812">Transmembrane</keyword>
<dbReference type="EMBL" id="PFQF01000028">
    <property type="protein sequence ID" value="PJA20400.1"/>
    <property type="molecule type" value="Genomic_DNA"/>
</dbReference>
<comment type="subcellular location">
    <subcellularLocation>
        <location evidence="1">Cell membrane</location>
        <topology evidence="1">Multi-pass membrane protein</topology>
    </subcellularLocation>
    <subcellularLocation>
        <location evidence="9">Membrane</location>
        <topology evidence="9">Multi-pass membrane protein</topology>
    </subcellularLocation>
</comment>
<keyword evidence="6 11" id="KW-1133">Transmembrane helix</keyword>
<keyword evidence="2" id="KW-0813">Transport</keyword>
<evidence type="ECO:0000256" key="8">
    <source>
        <dbReference type="ARBA" id="ARBA00023186"/>
    </source>
</evidence>
<name>A0A2M7W418_9BACT</name>
<evidence type="ECO:0000256" key="6">
    <source>
        <dbReference type="ARBA" id="ARBA00022989"/>
    </source>
</evidence>
<dbReference type="PANTHER" id="PTHR12428:SF65">
    <property type="entry name" value="CYTOCHROME C OXIDASE ASSEMBLY PROTEIN COX18, MITOCHONDRIAL"/>
    <property type="match status" value="1"/>
</dbReference>
<dbReference type="NCBIfam" id="TIGR03592">
    <property type="entry name" value="yidC_oxa1_cterm"/>
    <property type="match status" value="1"/>
</dbReference>
<evidence type="ECO:0000256" key="11">
    <source>
        <dbReference type="SAM" id="Phobius"/>
    </source>
</evidence>
<evidence type="ECO:0000256" key="7">
    <source>
        <dbReference type="ARBA" id="ARBA00023136"/>
    </source>
</evidence>
<keyword evidence="3" id="KW-1003">Cell membrane</keyword>
<evidence type="ECO:0000256" key="5">
    <source>
        <dbReference type="ARBA" id="ARBA00022927"/>
    </source>
</evidence>
<comment type="similarity">
    <text evidence="9">Belongs to the OXA1/ALB3/YidC family.</text>
</comment>